<dbReference type="Gene3D" id="3.20.20.150">
    <property type="entry name" value="Divalent-metal-dependent TIM barrel enzymes"/>
    <property type="match status" value="1"/>
</dbReference>
<protein>
    <submittedName>
        <fullName evidence="3">Sugar phosphate isomerase/epimerase</fullName>
    </submittedName>
</protein>
<organism evidence="3 4">
    <name type="scientific">Gilvimarinus xylanilyticus</name>
    <dbReference type="NCBI Taxonomy" id="2944139"/>
    <lineage>
        <taxon>Bacteria</taxon>
        <taxon>Pseudomonadati</taxon>
        <taxon>Pseudomonadota</taxon>
        <taxon>Gammaproteobacteria</taxon>
        <taxon>Cellvibrionales</taxon>
        <taxon>Cellvibrionaceae</taxon>
        <taxon>Gilvimarinus</taxon>
    </lineage>
</organism>
<keyword evidence="4" id="KW-1185">Reference proteome</keyword>
<evidence type="ECO:0000256" key="1">
    <source>
        <dbReference type="SAM" id="SignalP"/>
    </source>
</evidence>
<accession>A0A9X2HYZ4</accession>
<dbReference type="PANTHER" id="PTHR12110">
    <property type="entry name" value="HYDROXYPYRUVATE ISOMERASE"/>
    <property type="match status" value="1"/>
</dbReference>
<dbReference type="EMBL" id="JAMFTH010000001">
    <property type="protein sequence ID" value="MCP8899086.1"/>
    <property type="molecule type" value="Genomic_DNA"/>
</dbReference>
<name>A0A9X2HYZ4_9GAMM</name>
<proteinExistence type="predicted"/>
<dbReference type="SUPFAM" id="SSF51658">
    <property type="entry name" value="Xylose isomerase-like"/>
    <property type="match status" value="1"/>
</dbReference>
<reference evidence="3" key="1">
    <citation type="submission" date="2022-05" db="EMBL/GenBank/DDBJ databases">
        <authorList>
            <person name="Sun H.-N."/>
        </authorList>
    </citation>
    <scope>NUCLEOTIDE SEQUENCE</scope>
    <source>
        <strain evidence="3">HB14</strain>
    </source>
</reference>
<sequence>MTALNTLKRFAMPWLAAVAFSFSGAALAAGDHDHHHKHAEERIFEGVSVQLWSVKDDVSDDVKGTLKQLADWGFDGVELAGNLGEFGDDAQAFKAYLDSLGLEVSGAHVGFDQLTDEKFDATVQFYKTLGVNWLIVPADGRAWNDDGIEDIVADLNAMAERLAPHGMQIGYHNHQDEFNTYKDSTYWEYMADNTADNVIMQLDISWAYFAGMDPAKLIRQYESRVRTAHIKAQVTHYKDAMPAIEKANPEGWGEKMGLVFAELNKVTAADNGVTSIVGQDLVDWSAVIEAFKDTSKSTWLVVEQEVYPEGMTPMEAVKASKDGLMDVL</sequence>
<keyword evidence="3" id="KW-0413">Isomerase</keyword>
<dbReference type="InterPro" id="IPR013022">
    <property type="entry name" value="Xyl_isomerase-like_TIM-brl"/>
</dbReference>
<gene>
    <name evidence="3" type="ORF">M6D89_07220</name>
</gene>
<reference evidence="3" key="2">
    <citation type="submission" date="2023-01" db="EMBL/GenBank/DDBJ databases">
        <title>Gilvimarinus xylanilyticus HB14 isolated from Caulerpa lentillifera aquaculture base in Hainan, China.</title>
        <authorList>
            <person name="Zhang Y.-J."/>
        </authorList>
    </citation>
    <scope>NUCLEOTIDE SEQUENCE</scope>
    <source>
        <strain evidence="3">HB14</strain>
    </source>
</reference>
<evidence type="ECO:0000313" key="4">
    <source>
        <dbReference type="Proteomes" id="UP001139319"/>
    </source>
</evidence>
<dbReference type="InterPro" id="IPR050312">
    <property type="entry name" value="IolE/XylAMocC-like"/>
</dbReference>
<comment type="caution">
    <text evidence="3">The sequence shown here is derived from an EMBL/GenBank/DDBJ whole genome shotgun (WGS) entry which is preliminary data.</text>
</comment>
<dbReference type="RefSeq" id="WP_253967345.1">
    <property type="nucleotide sequence ID" value="NZ_JAMFTH010000001.1"/>
</dbReference>
<feature type="domain" description="Xylose isomerase-like TIM barrel" evidence="2">
    <location>
        <begin position="67"/>
        <end position="312"/>
    </location>
</feature>
<dbReference type="InterPro" id="IPR036237">
    <property type="entry name" value="Xyl_isomerase-like_sf"/>
</dbReference>
<dbReference type="Proteomes" id="UP001139319">
    <property type="component" value="Unassembled WGS sequence"/>
</dbReference>
<dbReference type="AlphaFoldDB" id="A0A9X2HYZ4"/>
<feature type="signal peptide" evidence="1">
    <location>
        <begin position="1"/>
        <end position="28"/>
    </location>
</feature>
<evidence type="ECO:0000313" key="3">
    <source>
        <dbReference type="EMBL" id="MCP8899086.1"/>
    </source>
</evidence>
<evidence type="ECO:0000259" key="2">
    <source>
        <dbReference type="Pfam" id="PF01261"/>
    </source>
</evidence>
<dbReference type="Pfam" id="PF01261">
    <property type="entry name" value="AP_endonuc_2"/>
    <property type="match status" value="1"/>
</dbReference>
<keyword evidence="1" id="KW-0732">Signal</keyword>
<dbReference type="PANTHER" id="PTHR12110:SF41">
    <property type="entry name" value="INOSOSE DEHYDRATASE"/>
    <property type="match status" value="1"/>
</dbReference>
<feature type="chain" id="PRO_5040882013" evidence="1">
    <location>
        <begin position="29"/>
        <end position="328"/>
    </location>
</feature>
<dbReference type="GO" id="GO:0016853">
    <property type="term" value="F:isomerase activity"/>
    <property type="evidence" value="ECO:0007669"/>
    <property type="project" value="UniProtKB-KW"/>
</dbReference>